<dbReference type="InterPro" id="IPR028002">
    <property type="entry name" value="Myb_DNA-bind_5"/>
</dbReference>
<evidence type="ECO:0000259" key="2">
    <source>
        <dbReference type="Pfam" id="PF13873"/>
    </source>
</evidence>
<feature type="region of interest" description="Disordered" evidence="1">
    <location>
        <begin position="156"/>
        <end position="179"/>
    </location>
</feature>
<feature type="region of interest" description="Disordered" evidence="1">
    <location>
        <begin position="352"/>
        <end position="376"/>
    </location>
</feature>
<proteinExistence type="predicted"/>
<dbReference type="Proteomes" id="UP001347796">
    <property type="component" value="Unassembled WGS sequence"/>
</dbReference>
<dbReference type="AlphaFoldDB" id="A0AAN8J5Z8"/>
<protein>
    <recommendedName>
        <fullName evidence="2">Myb/SANT-like DNA-binding domain-containing protein</fullName>
    </recommendedName>
</protein>
<dbReference type="EMBL" id="JAZGQO010000014">
    <property type="protein sequence ID" value="KAK6170645.1"/>
    <property type="molecule type" value="Genomic_DNA"/>
</dbReference>
<keyword evidence="4" id="KW-1185">Reference proteome</keyword>
<evidence type="ECO:0000313" key="4">
    <source>
        <dbReference type="Proteomes" id="UP001347796"/>
    </source>
</evidence>
<feature type="compositionally biased region" description="Acidic residues" evidence="1">
    <location>
        <begin position="114"/>
        <end position="132"/>
    </location>
</feature>
<feature type="region of interest" description="Disordered" evidence="1">
    <location>
        <begin position="90"/>
        <end position="132"/>
    </location>
</feature>
<accession>A0AAN8J5Z8</accession>
<feature type="region of interest" description="Disordered" evidence="1">
    <location>
        <begin position="192"/>
        <end position="254"/>
    </location>
</feature>
<evidence type="ECO:0000313" key="3">
    <source>
        <dbReference type="EMBL" id="KAK6170645.1"/>
    </source>
</evidence>
<evidence type="ECO:0000256" key="1">
    <source>
        <dbReference type="SAM" id="MobiDB-lite"/>
    </source>
</evidence>
<dbReference type="Pfam" id="PF13873">
    <property type="entry name" value="Myb_DNA-bind_5"/>
    <property type="match status" value="1"/>
</dbReference>
<name>A0AAN8J5Z8_PATCE</name>
<feature type="compositionally biased region" description="Basic and acidic residues" evidence="1">
    <location>
        <begin position="96"/>
        <end position="113"/>
    </location>
</feature>
<gene>
    <name evidence="3" type="ORF">SNE40_018993</name>
</gene>
<comment type="caution">
    <text evidence="3">The sequence shown here is derived from an EMBL/GenBank/DDBJ whole genome shotgun (WGS) entry which is preliminary data.</text>
</comment>
<feature type="domain" description="Myb/SANT-like DNA-binding" evidence="2">
    <location>
        <begin position="2"/>
        <end position="71"/>
    </location>
</feature>
<reference evidence="3 4" key="1">
    <citation type="submission" date="2024-01" db="EMBL/GenBank/DDBJ databases">
        <title>The genome of the rayed Mediterranean limpet Patella caerulea (Linnaeus, 1758).</title>
        <authorList>
            <person name="Anh-Thu Weber A."/>
            <person name="Halstead-Nussloch G."/>
        </authorList>
    </citation>
    <scope>NUCLEOTIDE SEQUENCE [LARGE SCALE GENOMIC DNA]</scope>
    <source>
        <strain evidence="3">AATW-2023a</strain>
        <tissue evidence="3">Whole specimen</tissue>
    </source>
</reference>
<feature type="compositionally biased region" description="Basic and acidic residues" evidence="1">
    <location>
        <begin position="209"/>
        <end position="226"/>
    </location>
</feature>
<sequence>MKSFLLKEKNVLLQLLQKNREILECKDVNSETKKNVWESIHEEFHSHKGVMKREVKQLRKFWENTKLRYKKLYSGSSEVNTDIFCMLQDPDYSLPDDNKDDEKQDDNKPHLPEDGSEEKSEEPEDNDQDDPNDVIYISINEEEDNSEKLDIEMAKGEKQPVTDENNDLEIDKRSPTLKSEIESSAIKSQLKLKITLPKPADNNNNTESDSSRNTDTKDESHIDKPQLKLRLSRKRKGTPAKFVESKKSTDEESLNSLAELCNKVPSENDIHLFDIVSQTVTNDLMKGKPPIPDNETSQNMQIPNDLTSMNQKYSIPVSSNDHGIPLTRIPDSRRFTSQLFNVEDAVRYQIPPPYQNQHLKGRNRPSAPKANEPETLKEFRRFPEDPRGLRNFSTLHYLGNTHPPPPSAYLDHFHHPRLPSAPFQSSAGRLSVHKDVTSQRFPRNVKSNGNADPPLTEQDFLKLQMEQEKAYHAAKLSLIRTDLDLFESEHQAKMHLLASQCSVVELQRQYWTKVNNQLNGVATNQH</sequence>
<organism evidence="3 4">
    <name type="scientific">Patella caerulea</name>
    <name type="common">Rayed Mediterranean limpet</name>
    <dbReference type="NCBI Taxonomy" id="87958"/>
    <lineage>
        <taxon>Eukaryota</taxon>
        <taxon>Metazoa</taxon>
        <taxon>Spiralia</taxon>
        <taxon>Lophotrochozoa</taxon>
        <taxon>Mollusca</taxon>
        <taxon>Gastropoda</taxon>
        <taxon>Patellogastropoda</taxon>
        <taxon>Patelloidea</taxon>
        <taxon>Patellidae</taxon>
        <taxon>Patella</taxon>
    </lineage>
</organism>